<feature type="domain" description="AAA" evidence="1">
    <location>
        <begin position="130"/>
        <end position="275"/>
    </location>
</feature>
<dbReference type="OrthoDB" id="2512803at2"/>
<dbReference type="EMBL" id="CP016761">
    <property type="protein sequence ID" value="ANX10953.1"/>
    <property type="molecule type" value="Genomic_DNA"/>
</dbReference>
<dbReference type="KEGG" id="far:ABE41_002860"/>
<dbReference type="GO" id="GO:0005524">
    <property type="term" value="F:ATP binding"/>
    <property type="evidence" value="ECO:0007669"/>
    <property type="project" value="TreeGrafter"/>
</dbReference>
<dbReference type="Proteomes" id="UP000077412">
    <property type="component" value="Chromosome"/>
</dbReference>
<evidence type="ECO:0000259" key="1">
    <source>
        <dbReference type="Pfam" id="PF13614"/>
    </source>
</evidence>
<accession>A0A1B1Z0J5</accession>
<dbReference type="PANTHER" id="PTHR43384">
    <property type="entry name" value="SEPTUM SITE-DETERMINING PROTEIN MIND HOMOLOG, CHLOROPLASTIC-RELATED"/>
    <property type="match status" value="1"/>
</dbReference>
<dbReference type="Pfam" id="PF13614">
    <property type="entry name" value="AAA_31"/>
    <property type="match status" value="1"/>
</dbReference>
<proteinExistence type="predicted"/>
<evidence type="ECO:0000313" key="3">
    <source>
        <dbReference type="Proteomes" id="UP000077412"/>
    </source>
</evidence>
<dbReference type="PANTHER" id="PTHR43384:SF13">
    <property type="entry name" value="SLR0110 PROTEIN"/>
    <property type="match status" value="1"/>
</dbReference>
<dbReference type="InterPro" id="IPR025669">
    <property type="entry name" value="AAA_dom"/>
</dbReference>
<name>A0A1B1Z0J5_9BACL</name>
<dbReference type="STRING" id="255247.ABE41_002860"/>
<dbReference type="GO" id="GO:0005829">
    <property type="term" value="C:cytosol"/>
    <property type="evidence" value="ECO:0007669"/>
    <property type="project" value="TreeGrafter"/>
</dbReference>
<sequence>MNKLKALILSNNEILITNLKGLFEKHSIETDVMSEWKKSFSDASTYSYYLIDEAAVHDDQAITVPSLSYLVGIVQNPSFENVRSWMNKGANDVVVLPEDLTRLDEFILKTKESAKARETNYSNTGKIGGKVTAFYSAKGGSGKTFLATAIAQALQVRHDQKVILIDLNAQFGGLDAMLGLEVSRSYADLQPVVKELGIHHIENVAFKDERTGNLVLLSPANPAKAEDITEELISKLIRICRQSFDHIILDLPSSINTVSFTGLNEAAHIYYVLTPDSPGLKAFKTAEDVFQRFQLGNQENLSVILNRTHAKNELTEKDLAEVITRPIIGKVRADFFNIQANVNMGNPFYLKKKEKPGSKALKDIVQLVEKSMK</sequence>
<reference evidence="2 3" key="1">
    <citation type="submission" date="2016-08" db="EMBL/GenBank/DDBJ databases">
        <title>Complete genome sequence of Fictibacillus arsenicus G25-54, a strain with toxicity to nematodes and a potential arsenic-resistance activity.</title>
        <authorList>
            <person name="Zheng Z."/>
        </authorList>
    </citation>
    <scope>NUCLEOTIDE SEQUENCE [LARGE SCALE GENOMIC DNA]</scope>
    <source>
        <strain evidence="2 3">G25-54</strain>
    </source>
</reference>
<dbReference type="InterPro" id="IPR027417">
    <property type="entry name" value="P-loop_NTPase"/>
</dbReference>
<dbReference type="AlphaFoldDB" id="A0A1B1Z0J5"/>
<dbReference type="GO" id="GO:0051782">
    <property type="term" value="P:negative regulation of cell division"/>
    <property type="evidence" value="ECO:0007669"/>
    <property type="project" value="TreeGrafter"/>
</dbReference>
<keyword evidence="3" id="KW-1185">Reference proteome</keyword>
<dbReference type="GO" id="GO:0009898">
    <property type="term" value="C:cytoplasmic side of plasma membrane"/>
    <property type="evidence" value="ECO:0007669"/>
    <property type="project" value="TreeGrafter"/>
</dbReference>
<dbReference type="InterPro" id="IPR050625">
    <property type="entry name" value="ParA/MinD_ATPase"/>
</dbReference>
<dbReference type="Gene3D" id="3.40.50.300">
    <property type="entry name" value="P-loop containing nucleotide triphosphate hydrolases"/>
    <property type="match status" value="1"/>
</dbReference>
<gene>
    <name evidence="2" type="ORF">ABE41_002860</name>
</gene>
<organism evidence="2 3">
    <name type="scientific">Fictibacillus arsenicus</name>
    <dbReference type="NCBI Taxonomy" id="255247"/>
    <lineage>
        <taxon>Bacteria</taxon>
        <taxon>Bacillati</taxon>
        <taxon>Bacillota</taxon>
        <taxon>Bacilli</taxon>
        <taxon>Bacillales</taxon>
        <taxon>Fictibacillaceae</taxon>
        <taxon>Fictibacillus</taxon>
    </lineage>
</organism>
<protein>
    <recommendedName>
        <fullName evidence="1">AAA domain-containing protein</fullName>
    </recommendedName>
</protein>
<dbReference type="SUPFAM" id="SSF52540">
    <property type="entry name" value="P-loop containing nucleoside triphosphate hydrolases"/>
    <property type="match status" value="1"/>
</dbReference>
<dbReference type="GO" id="GO:0016887">
    <property type="term" value="F:ATP hydrolysis activity"/>
    <property type="evidence" value="ECO:0007669"/>
    <property type="project" value="TreeGrafter"/>
</dbReference>
<evidence type="ECO:0000313" key="2">
    <source>
        <dbReference type="EMBL" id="ANX10953.1"/>
    </source>
</evidence>
<dbReference type="RefSeq" id="WP_066286337.1">
    <property type="nucleotide sequence ID" value="NZ_CP016761.1"/>
</dbReference>